<dbReference type="AlphaFoldDB" id="A0A8H4U8H7"/>
<organism evidence="1 2">
    <name type="scientific">Fusarium sarcochroum</name>
    <dbReference type="NCBI Taxonomy" id="1208366"/>
    <lineage>
        <taxon>Eukaryota</taxon>
        <taxon>Fungi</taxon>
        <taxon>Dikarya</taxon>
        <taxon>Ascomycota</taxon>
        <taxon>Pezizomycotina</taxon>
        <taxon>Sordariomycetes</taxon>
        <taxon>Hypocreomycetidae</taxon>
        <taxon>Hypocreales</taxon>
        <taxon>Nectriaceae</taxon>
        <taxon>Fusarium</taxon>
        <taxon>Fusarium lateritium species complex</taxon>
    </lineage>
</organism>
<protein>
    <submittedName>
        <fullName evidence="1">Uncharacterized protein</fullName>
    </submittedName>
</protein>
<reference evidence="1" key="1">
    <citation type="journal article" date="2020" name="BMC Genomics">
        <title>Correction to: Identification and distribution of gene clusters required for synthesis of sphingolipid metabolism inhibitors in diverse species of the filamentous fungus Fusarium.</title>
        <authorList>
            <person name="Kim H.S."/>
            <person name="Lohmar J.M."/>
            <person name="Busman M."/>
            <person name="Brown D.W."/>
            <person name="Naumann T.A."/>
            <person name="Divon H.H."/>
            <person name="Lysoe E."/>
            <person name="Uhlig S."/>
            <person name="Proctor R.H."/>
        </authorList>
    </citation>
    <scope>NUCLEOTIDE SEQUENCE</scope>
    <source>
        <strain evidence="1">NRRL 20472</strain>
    </source>
</reference>
<dbReference type="EMBL" id="JABEXW010000093">
    <property type="protein sequence ID" value="KAF4971489.1"/>
    <property type="molecule type" value="Genomic_DNA"/>
</dbReference>
<accession>A0A8H4U8H7</accession>
<reference evidence="1" key="2">
    <citation type="submission" date="2020-05" db="EMBL/GenBank/DDBJ databases">
        <authorList>
            <person name="Kim H.-S."/>
            <person name="Proctor R.H."/>
            <person name="Brown D.W."/>
        </authorList>
    </citation>
    <scope>NUCLEOTIDE SEQUENCE</scope>
    <source>
        <strain evidence="1">NRRL 20472</strain>
    </source>
</reference>
<evidence type="ECO:0000313" key="2">
    <source>
        <dbReference type="Proteomes" id="UP000622797"/>
    </source>
</evidence>
<keyword evidence="2" id="KW-1185">Reference proteome</keyword>
<dbReference type="OrthoDB" id="5053136at2759"/>
<sequence length="79" mass="9135">MTRIPGHEDKTYRHDIPVELITDRAQFDKAISEIYGSTKGRPNWYCGESWYHVSVLTSKEEPKDLKAELENKGVIEKKA</sequence>
<comment type="caution">
    <text evidence="1">The sequence shown here is derived from an EMBL/GenBank/DDBJ whole genome shotgun (WGS) entry which is preliminary data.</text>
</comment>
<evidence type="ECO:0000313" key="1">
    <source>
        <dbReference type="EMBL" id="KAF4971489.1"/>
    </source>
</evidence>
<name>A0A8H4U8H7_9HYPO</name>
<proteinExistence type="predicted"/>
<dbReference type="Proteomes" id="UP000622797">
    <property type="component" value="Unassembled WGS sequence"/>
</dbReference>
<gene>
    <name evidence="1" type="ORF">FSARC_1717</name>
</gene>